<sequence length="424" mass="48279">MPLRLWASKEPDNVRLLIVLTILSRVWTWTLISFSAWLLPLFDTSPKLVFGESVPPWTSALLRWDAFHFSHVAEKGYVYEHEWAFFMGTPFMMRASAKLLSLFGERYPATHWATLLQGGALTAVLCDSTQVLYHLSLHHLNSPSLAFLSSALSLMPSSPVALKFASYSEPYFTYLSYRGMLACTRSRWLMASICFTFAGMFRSNGLTLCGFIVWGMLIEPFMDGRKHLLTPARMIYTVVLVALPLVPFIQHNYTAYLTFCSSFERPEWCSQGMLPSIYSHVQSKYWNVGLLRYWTLQNLPNFAISLPVLLNVFTFCASYLGNVPGALFEISWRRCTQERIPHKSPFLSPTLLPHTIHALALTFILTLAAHTQIALRTLPSLPLTYWAAARLLVEYPRWGKVWVTWSVVWGAISCVLWAVFLPPA</sequence>
<keyword evidence="2" id="KW-1185">Reference proteome</keyword>
<comment type="caution">
    <text evidence="1">The sequence shown here is derived from an EMBL/GenBank/DDBJ whole genome shotgun (WGS) entry which is preliminary data.</text>
</comment>
<gene>
    <name evidence="1" type="ORF">BV22DRAFT_1014324</name>
</gene>
<organism evidence="1 2">
    <name type="scientific">Leucogyrophana mollusca</name>
    <dbReference type="NCBI Taxonomy" id="85980"/>
    <lineage>
        <taxon>Eukaryota</taxon>
        <taxon>Fungi</taxon>
        <taxon>Dikarya</taxon>
        <taxon>Basidiomycota</taxon>
        <taxon>Agaricomycotina</taxon>
        <taxon>Agaricomycetes</taxon>
        <taxon>Agaricomycetidae</taxon>
        <taxon>Boletales</taxon>
        <taxon>Boletales incertae sedis</taxon>
        <taxon>Leucogyrophana</taxon>
    </lineage>
</organism>
<proteinExistence type="predicted"/>
<evidence type="ECO:0000313" key="2">
    <source>
        <dbReference type="Proteomes" id="UP000790709"/>
    </source>
</evidence>
<evidence type="ECO:0000313" key="1">
    <source>
        <dbReference type="EMBL" id="KAH7923928.1"/>
    </source>
</evidence>
<dbReference type="Proteomes" id="UP000790709">
    <property type="component" value="Unassembled WGS sequence"/>
</dbReference>
<reference evidence="1" key="1">
    <citation type="journal article" date="2021" name="New Phytol.">
        <title>Evolutionary innovations through gain and loss of genes in the ectomycorrhizal Boletales.</title>
        <authorList>
            <person name="Wu G."/>
            <person name="Miyauchi S."/>
            <person name="Morin E."/>
            <person name="Kuo A."/>
            <person name="Drula E."/>
            <person name="Varga T."/>
            <person name="Kohler A."/>
            <person name="Feng B."/>
            <person name="Cao Y."/>
            <person name="Lipzen A."/>
            <person name="Daum C."/>
            <person name="Hundley H."/>
            <person name="Pangilinan J."/>
            <person name="Johnson J."/>
            <person name="Barry K."/>
            <person name="LaButti K."/>
            <person name="Ng V."/>
            <person name="Ahrendt S."/>
            <person name="Min B."/>
            <person name="Choi I.G."/>
            <person name="Park H."/>
            <person name="Plett J.M."/>
            <person name="Magnuson J."/>
            <person name="Spatafora J.W."/>
            <person name="Nagy L.G."/>
            <person name="Henrissat B."/>
            <person name="Grigoriev I.V."/>
            <person name="Yang Z.L."/>
            <person name="Xu J."/>
            <person name="Martin F.M."/>
        </authorList>
    </citation>
    <scope>NUCLEOTIDE SEQUENCE</scope>
    <source>
        <strain evidence="1">KUC20120723A-06</strain>
    </source>
</reference>
<protein>
    <submittedName>
        <fullName evidence="1">Glycosyltransferase family 76 protein</fullName>
    </submittedName>
</protein>
<name>A0ACB8BFA3_9AGAM</name>
<dbReference type="EMBL" id="MU266438">
    <property type="protein sequence ID" value="KAH7923928.1"/>
    <property type="molecule type" value="Genomic_DNA"/>
</dbReference>
<accession>A0ACB8BFA3</accession>